<evidence type="ECO:0000256" key="3">
    <source>
        <dbReference type="ARBA" id="ARBA00004138"/>
    </source>
</evidence>
<dbReference type="PANTHER" id="PTHR13306">
    <property type="entry name" value="TRANSMEMBRANE PROTEIN 138"/>
    <property type="match status" value="1"/>
</dbReference>
<keyword evidence="8" id="KW-0970">Cilium biogenesis/degradation</keyword>
<feature type="transmembrane region" description="Helical" evidence="14">
    <location>
        <begin position="36"/>
        <end position="63"/>
    </location>
</feature>
<keyword evidence="16" id="KW-1185">Reference proteome</keyword>
<dbReference type="PANTHER" id="PTHR13306:SF6">
    <property type="entry name" value="TRANSMEMBRANE PROTEIN 138"/>
    <property type="match status" value="1"/>
</dbReference>
<evidence type="ECO:0000313" key="15">
    <source>
        <dbReference type="EMBL" id="CAI8023172.1"/>
    </source>
</evidence>
<organism evidence="15 16">
    <name type="scientific">Geodia barretti</name>
    <name type="common">Barrett's horny sponge</name>
    <dbReference type="NCBI Taxonomy" id="519541"/>
    <lineage>
        <taxon>Eukaryota</taxon>
        <taxon>Metazoa</taxon>
        <taxon>Porifera</taxon>
        <taxon>Demospongiae</taxon>
        <taxon>Heteroscleromorpha</taxon>
        <taxon>Tetractinellida</taxon>
        <taxon>Astrophorina</taxon>
        <taxon>Geodiidae</taxon>
        <taxon>Geodia</taxon>
    </lineage>
</organism>
<dbReference type="AlphaFoldDB" id="A0AA35WQZ8"/>
<keyword evidence="9 14" id="KW-1133">Transmembrane helix</keyword>
<evidence type="ECO:0000256" key="2">
    <source>
        <dbReference type="ARBA" id="ARBA00004128"/>
    </source>
</evidence>
<evidence type="ECO:0000256" key="1">
    <source>
        <dbReference type="ARBA" id="ARBA00003709"/>
    </source>
</evidence>
<sequence length="158" mass="18217">MPTFLNPRYSVVLALQLTLLAIDVFCNAFMLLASRIQAVLVVLVIIQDIALVACLVLLLLAFFNTIIFKAGLISVLFRKFSATLLIGVVYLVLTVVYQIWFVAVQWNRANEYNWTQLLQTVYVLHRLVAVVFYYMYKRAALRLGDSQYYEDSPLLRDR</sequence>
<evidence type="ECO:0000256" key="4">
    <source>
        <dbReference type="ARBA" id="ARBA00010572"/>
    </source>
</evidence>
<keyword evidence="11 14" id="KW-0472">Membrane</keyword>
<evidence type="ECO:0000256" key="10">
    <source>
        <dbReference type="ARBA" id="ARBA00023069"/>
    </source>
</evidence>
<keyword evidence="12" id="KW-0325">Glycoprotein</keyword>
<evidence type="ECO:0000256" key="8">
    <source>
        <dbReference type="ARBA" id="ARBA00022794"/>
    </source>
</evidence>
<feature type="transmembrane region" description="Helical" evidence="14">
    <location>
        <begin position="116"/>
        <end position="136"/>
    </location>
</feature>
<evidence type="ECO:0000313" key="16">
    <source>
        <dbReference type="Proteomes" id="UP001174909"/>
    </source>
</evidence>
<evidence type="ECO:0000256" key="7">
    <source>
        <dbReference type="ARBA" id="ARBA00022692"/>
    </source>
</evidence>
<dbReference type="EMBL" id="CASHTH010002000">
    <property type="protein sequence ID" value="CAI8023172.1"/>
    <property type="molecule type" value="Genomic_DNA"/>
</dbReference>
<dbReference type="GO" id="GO:0005774">
    <property type="term" value="C:vacuolar membrane"/>
    <property type="evidence" value="ECO:0007669"/>
    <property type="project" value="UniProtKB-SubCell"/>
</dbReference>
<evidence type="ECO:0000256" key="5">
    <source>
        <dbReference type="ARBA" id="ARBA00014515"/>
    </source>
</evidence>
<evidence type="ECO:0000256" key="9">
    <source>
        <dbReference type="ARBA" id="ARBA00022989"/>
    </source>
</evidence>
<name>A0AA35WQZ8_GEOBA</name>
<dbReference type="InterPro" id="IPR024133">
    <property type="entry name" value="TM_138"/>
</dbReference>
<keyword evidence="13" id="KW-0966">Cell projection</keyword>
<dbReference type="Pfam" id="PF14935">
    <property type="entry name" value="TMEM138"/>
    <property type="match status" value="1"/>
</dbReference>
<evidence type="ECO:0000256" key="14">
    <source>
        <dbReference type="SAM" id="Phobius"/>
    </source>
</evidence>
<comment type="caution">
    <text evidence="15">The sequence shown here is derived from an EMBL/GenBank/DDBJ whole genome shotgun (WGS) entry which is preliminary data.</text>
</comment>
<evidence type="ECO:0000256" key="13">
    <source>
        <dbReference type="ARBA" id="ARBA00023273"/>
    </source>
</evidence>
<dbReference type="GO" id="GO:0030030">
    <property type="term" value="P:cell projection organization"/>
    <property type="evidence" value="ECO:0007669"/>
    <property type="project" value="UniProtKB-KW"/>
</dbReference>
<evidence type="ECO:0000256" key="11">
    <source>
        <dbReference type="ARBA" id="ARBA00023136"/>
    </source>
</evidence>
<accession>A0AA35WQZ8</accession>
<comment type="function">
    <text evidence="1">Required for ciliogenesis.</text>
</comment>
<protein>
    <recommendedName>
        <fullName evidence="5">Transmembrane protein 138</fullName>
    </recommendedName>
</protein>
<gene>
    <name evidence="15" type="ORF">GBAR_LOCUS13575</name>
</gene>
<keyword evidence="10" id="KW-0969">Cilium</keyword>
<feature type="transmembrane region" description="Helical" evidence="14">
    <location>
        <begin position="84"/>
        <end position="104"/>
    </location>
</feature>
<dbReference type="Proteomes" id="UP001174909">
    <property type="component" value="Unassembled WGS sequence"/>
</dbReference>
<keyword evidence="7 14" id="KW-0812">Transmembrane</keyword>
<keyword evidence="6" id="KW-0926">Vacuole</keyword>
<comment type="subcellular location">
    <subcellularLocation>
        <location evidence="3">Cell projection</location>
        <location evidence="3">Cilium</location>
    </subcellularLocation>
    <subcellularLocation>
        <location evidence="2">Vacuole membrane</location>
        <topology evidence="2">Multi-pass membrane protein</topology>
    </subcellularLocation>
</comment>
<proteinExistence type="inferred from homology"/>
<dbReference type="GO" id="GO:0005929">
    <property type="term" value="C:cilium"/>
    <property type="evidence" value="ECO:0007669"/>
    <property type="project" value="UniProtKB-SubCell"/>
</dbReference>
<comment type="similarity">
    <text evidence="4">Belongs to the TMEM138 family.</text>
</comment>
<reference evidence="15" key="1">
    <citation type="submission" date="2023-03" db="EMBL/GenBank/DDBJ databases">
        <authorList>
            <person name="Steffen K."/>
            <person name="Cardenas P."/>
        </authorList>
    </citation>
    <scope>NUCLEOTIDE SEQUENCE</scope>
</reference>
<evidence type="ECO:0000256" key="6">
    <source>
        <dbReference type="ARBA" id="ARBA00022554"/>
    </source>
</evidence>
<evidence type="ECO:0000256" key="12">
    <source>
        <dbReference type="ARBA" id="ARBA00023180"/>
    </source>
</evidence>